<dbReference type="AlphaFoldDB" id="A0A803PQ80"/>
<feature type="domain" description="RRM" evidence="13">
    <location>
        <begin position="121"/>
        <end position="185"/>
    </location>
</feature>
<dbReference type="InterPro" id="IPR015943">
    <property type="entry name" value="WD40/YVTN_repeat-like_dom_sf"/>
</dbReference>
<dbReference type="GO" id="GO:0004402">
    <property type="term" value="F:histone acetyltransferase activity"/>
    <property type="evidence" value="ECO:0007669"/>
    <property type="project" value="InterPro"/>
</dbReference>
<dbReference type="GO" id="GO:0000127">
    <property type="term" value="C:transcription factor TFIIIC complex"/>
    <property type="evidence" value="ECO:0007669"/>
    <property type="project" value="InterPro"/>
</dbReference>
<dbReference type="SUPFAM" id="SSF50978">
    <property type="entry name" value="WD40 repeat-like"/>
    <property type="match status" value="1"/>
</dbReference>
<dbReference type="FunFam" id="3.30.70.330:FF:000244">
    <property type="entry name" value="serine/arginine-rich splicing factor SR34A-like"/>
    <property type="match status" value="1"/>
</dbReference>
<dbReference type="PROSITE" id="PS50102">
    <property type="entry name" value="RRM"/>
    <property type="match status" value="2"/>
</dbReference>
<comment type="similarity">
    <text evidence="9">Belongs to the splicing factor SR family. SR subfamily.</text>
</comment>
<dbReference type="GO" id="GO:0008380">
    <property type="term" value="P:RNA splicing"/>
    <property type="evidence" value="ECO:0007669"/>
    <property type="project" value="UniProtKB-KW"/>
</dbReference>
<keyword evidence="4" id="KW-0747">Spliceosome</keyword>
<evidence type="ECO:0000256" key="10">
    <source>
        <dbReference type="PROSITE-ProRule" id="PRU00176"/>
    </source>
</evidence>
<keyword evidence="11" id="KW-0853">WD repeat</keyword>
<dbReference type="InterPro" id="IPR024761">
    <property type="entry name" value="TFIIIC_delta_N"/>
</dbReference>
<keyword evidence="7" id="KW-0508">mRNA splicing</keyword>
<feature type="domain" description="RRM" evidence="13">
    <location>
        <begin position="7"/>
        <end position="82"/>
    </location>
</feature>
<evidence type="ECO:0000256" key="8">
    <source>
        <dbReference type="ARBA" id="ARBA00023242"/>
    </source>
</evidence>
<dbReference type="GO" id="GO:0016607">
    <property type="term" value="C:nuclear speck"/>
    <property type="evidence" value="ECO:0007669"/>
    <property type="project" value="UniProtKB-SubCell"/>
</dbReference>
<dbReference type="SMART" id="SM00320">
    <property type="entry name" value="WD40"/>
    <property type="match status" value="4"/>
</dbReference>
<organism evidence="14 15">
    <name type="scientific">Cannabis sativa</name>
    <name type="common">Hemp</name>
    <name type="synonym">Marijuana</name>
    <dbReference type="NCBI Taxonomy" id="3483"/>
    <lineage>
        <taxon>Eukaryota</taxon>
        <taxon>Viridiplantae</taxon>
        <taxon>Streptophyta</taxon>
        <taxon>Embryophyta</taxon>
        <taxon>Tracheophyta</taxon>
        <taxon>Spermatophyta</taxon>
        <taxon>Magnoliopsida</taxon>
        <taxon>eudicotyledons</taxon>
        <taxon>Gunneridae</taxon>
        <taxon>Pentapetalae</taxon>
        <taxon>rosids</taxon>
        <taxon>fabids</taxon>
        <taxon>Rosales</taxon>
        <taxon>Cannabaceae</taxon>
        <taxon>Cannabis</taxon>
    </lineage>
</organism>
<feature type="repeat" description="WD" evidence="11">
    <location>
        <begin position="486"/>
        <end position="509"/>
    </location>
</feature>
<dbReference type="GO" id="GO:0006384">
    <property type="term" value="P:transcription initiation at RNA polymerase III promoter"/>
    <property type="evidence" value="ECO:0007669"/>
    <property type="project" value="InterPro"/>
</dbReference>
<dbReference type="FunFam" id="3.30.70.330:FF:000062">
    <property type="entry name" value="serine/arginine-rich splicing factor SR34A-like"/>
    <property type="match status" value="1"/>
</dbReference>
<proteinExistence type="inferred from homology"/>
<evidence type="ECO:0000256" key="12">
    <source>
        <dbReference type="SAM" id="MobiDB-lite"/>
    </source>
</evidence>
<dbReference type="PROSITE" id="PS50082">
    <property type="entry name" value="WD_REPEATS_2"/>
    <property type="match status" value="2"/>
</dbReference>
<evidence type="ECO:0000313" key="15">
    <source>
        <dbReference type="Proteomes" id="UP000596661"/>
    </source>
</evidence>
<dbReference type="CDD" id="cd12599">
    <property type="entry name" value="RRM1_SF2_plant_like"/>
    <property type="match status" value="1"/>
</dbReference>
<evidence type="ECO:0000256" key="5">
    <source>
        <dbReference type="ARBA" id="ARBA00022737"/>
    </source>
</evidence>
<evidence type="ECO:0000256" key="9">
    <source>
        <dbReference type="ARBA" id="ARBA00061121"/>
    </source>
</evidence>
<dbReference type="Proteomes" id="UP000596661">
    <property type="component" value="Chromosome 5"/>
</dbReference>
<dbReference type="InterPro" id="IPR000504">
    <property type="entry name" value="RRM_dom"/>
</dbReference>
<reference evidence="14" key="1">
    <citation type="submission" date="2018-11" db="EMBL/GenBank/DDBJ databases">
        <authorList>
            <person name="Grassa J C."/>
        </authorList>
    </citation>
    <scope>NUCLEOTIDE SEQUENCE [LARGE SCALE GENOMIC DNA]</scope>
</reference>
<dbReference type="Pfam" id="PF12657">
    <property type="entry name" value="TFIIIC_delta"/>
    <property type="match status" value="1"/>
</dbReference>
<evidence type="ECO:0000256" key="2">
    <source>
        <dbReference type="ARBA" id="ARBA00004642"/>
    </source>
</evidence>
<dbReference type="InterPro" id="IPR036322">
    <property type="entry name" value="WD40_repeat_dom_sf"/>
</dbReference>
<keyword evidence="15" id="KW-1185">Reference proteome</keyword>
<reference evidence="14" key="2">
    <citation type="submission" date="2021-03" db="UniProtKB">
        <authorList>
            <consortium name="EnsemblPlants"/>
        </authorList>
    </citation>
    <scope>IDENTIFICATION</scope>
</reference>
<keyword evidence="3" id="KW-0597">Phosphoprotein</keyword>
<dbReference type="InterPro" id="IPR044230">
    <property type="entry name" value="GTF3C4"/>
</dbReference>
<evidence type="ECO:0000256" key="6">
    <source>
        <dbReference type="ARBA" id="ARBA00022884"/>
    </source>
</evidence>
<protein>
    <recommendedName>
        <fullName evidence="13">RRM domain-containing protein</fullName>
    </recommendedName>
</protein>
<accession>A0A803PQ80</accession>
<dbReference type="SMART" id="SM00360">
    <property type="entry name" value="RRM"/>
    <property type="match status" value="2"/>
</dbReference>
<evidence type="ECO:0000256" key="11">
    <source>
        <dbReference type="PROSITE-ProRule" id="PRU00221"/>
    </source>
</evidence>
<evidence type="ECO:0000256" key="4">
    <source>
        <dbReference type="ARBA" id="ARBA00022728"/>
    </source>
</evidence>
<dbReference type="InterPro" id="IPR001680">
    <property type="entry name" value="WD40_rpt"/>
</dbReference>
<dbReference type="GO" id="GO:0003723">
    <property type="term" value="F:RNA binding"/>
    <property type="evidence" value="ECO:0007669"/>
    <property type="project" value="UniProtKB-UniRule"/>
</dbReference>
<evidence type="ECO:0000313" key="14">
    <source>
        <dbReference type="EnsemblPlants" id="cds.evm.model.05.38"/>
    </source>
</evidence>
<feature type="region of interest" description="Disordered" evidence="12">
    <location>
        <begin position="81"/>
        <end position="111"/>
    </location>
</feature>
<dbReference type="InterPro" id="IPR035979">
    <property type="entry name" value="RBD_domain_sf"/>
</dbReference>
<dbReference type="EMBL" id="UZAU01000409">
    <property type="status" value="NOT_ANNOTATED_CDS"/>
    <property type="molecule type" value="Genomic_DNA"/>
</dbReference>
<dbReference type="GO" id="GO:0005681">
    <property type="term" value="C:spliceosomal complex"/>
    <property type="evidence" value="ECO:0007669"/>
    <property type="project" value="UniProtKB-KW"/>
</dbReference>
<dbReference type="PANTHER" id="PTHR15496">
    <property type="entry name" value="GENERAL TRANSCRIPTION FACTOR 3C POLYPEPTIDE 4 FAMILY"/>
    <property type="match status" value="1"/>
</dbReference>
<keyword evidence="8" id="KW-0539">Nucleus</keyword>
<feature type="compositionally biased region" description="Gly residues" evidence="12">
    <location>
        <begin position="96"/>
        <end position="111"/>
    </location>
</feature>
<evidence type="ECO:0000259" key="13">
    <source>
        <dbReference type="PROSITE" id="PS50102"/>
    </source>
</evidence>
<dbReference type="Gene3D" id="2.130.10.10">
    <property type="entry name" value="YVTN repeat-like/Quinoprotein amine dehydrogenase"/>
    <property type="match status" value="2"/>
</dbReference>
<dbReference type="SUPFAM" id="SSF54928">
    <property type="entry name" value="RNA-binding domain, RBD"/>
    <property type="match status" value="1"/>
</dbReference>
<dbReference type="OMA" id="LFEPCIM"/>
<evidence type="ECO:0000256" key="3">
    <source>
        <dbReference type="ARBA" id="ARBA00022553"/>
    </source>
</evidence>
<sequence length="1019" mass="112978">MSGRFSRTIYVGNLPSDIREWEIEDLFYKYGRIVDVELKIPPRPPCYCFVEFESSRDAEDAIRGRDGYNFDGCRLRVELAHGGSGRGPSSSDRRGGFGGGGGSSGGGGGTGRFGVSRHSEFRVIVRGLPSSASWQDLKDHMRKAGDVCFAEVSRDGDGTFGLVDYTNYDDMKYAIRKLDDTEFRNPWARAYIRSPAMPSKPRGLITIETGEPYPIGVVDRADLLSDTLLPTSISRDIRPCVRSISWSPLGLSPNSGCLLAVCTIEGRVKLYRQPFCDFCAEWIEVMDISAKLYDYLESTSYGELKASIPNESDKLDTEVDSDEDCLNVILRKQRKRRRSIKNALETDTGQLKESNCMQIVSVSKSKANSLKKIPEKSTLPLITADKYATRSAILSSLVVAWSPVLQVSPKMCAIPQNGSSMSLLAVGGKSGKVSLWRVSVPECYSIDLSRVPTTATIVGLLQAHGSWVTAISWALLDSESSNPLFLLVTGSSDGSVKIWMIYNEQLLKSSEANHASLSLLKEVINDDVPVSVISLAVPAQSSNKIFLAVGKGSGIFEVWICDISNSKYDKVGSYDSHDNIVTGLAWAFEGRCLYSCSQDNYVRCWIWSNDVLSEVPLPSNTPRLRSPSELSHTYASCFGVAVSPGNLVIAMIRNFDEDLLDPMYQKRTQKAAVEFFWIGAQEVSVLSNNSSTFALPGIPVKELSSWEVNILWSLKQYECPSKPIIVWDIVAGLLAFKRFAAKYVEHILIKWLSISYIGSNKYHSTEKILLHIPRIFSKLSSRQLHLLNIICRRVMLSELKADQINSKLENLKELDCSDEKLIIWIKLLLSSERELRERLIGLNFSACVSLLSNPSTSLSSPPGNQFPVGLAQMQQWVALNRDYVHDPLIVLASEVQKHEKRLQSSKNAKAEQCCYCSAPVPFKSPEFAHCESNGQGHKLARCSVSMEVCLTIPTWFCICCHRRTSTLPPETLFTLPGYPSFDLKSSTASNNASPKPLCPFCGILLQRQLPDFLLSASPV</sequence>
<comment type="subcellular location">
    <subcellularLocation>
        <location evidence="1">Nucleus speckle</location>
    </subcellularLocation>
    <subcellularLocation>
        <location evidence="2">Nucleus</location>
        <location evidence="2">Nucleoplasm</location>
    </subcellularLocation>
</comment>
<evidence type="ECO:0000256" key="1">
    <source>
        <dbReference type="ARBA" id="ARBA00004324"/>
    </source>
</evidence>
<dbReference type="Pfam" id="PF00076">
    <property type="entry name" value="RRM_1"/>
    <property type="match status" value="2"/>
</dbReference>
<dbReference type="Gramene" id="evm.model.05.38">
    <property type="protein sequence ID" value="cds.evm.model.05.38"/>
    <property type="gene ID" value="evm.TU.05.38"/>
</dbReference>
<keyword evidence="6 10" id="KW-0694">RNA-binding</keyword>
<evidence type="ECO:0000256" key="7">
    <source>
        <dbReference type="ARBA" id="ARBA00023187"/>
    </source>
</evidence>
<keyword evidence="5" id="KW-0677">Repeat</keyword>
<dbReference type="EnsemblPlants" id="evm.model.05.38">
    <property type="protein sequence ID" value="cds.evm.model.05.38"/>
    <property type="gene ID" value="evm.TU.05.38"/>
</dbReference>
<feature type="repeat" description="WD" evidence="11">
    <location>
        <begin position="574"/>
        <end position="605"/>
    </location>
</feature>
<dbReference type="PANTHER" id="PTHR15496:SF2">
    <property type="entry name" value="GENERAL TRANSCRIPTION FACTOR 3C POLYPEPTIDE 4"/>
    <property type="match status" value="1"/>
</dbReference>
<dbReference type="InterPro" id="IPR012677">
    <property type="entry name" value="Nucleotide-bd_a/b_plait_sf"/>
</dbReference>
<dbReference type="Gene3D" id="3.30.70.330">
    <property type="match status" value="2"/>
</dbReference>
<keyword evidence="4" id="KW-0507">mRNA processing</keyword>
<name>A0A803PQ80_CANSA</name>
<dbReference type="CDD" id="cd12602">
    <property type="entry name" value="RRM2_SF2_plant_like"/>
    <property type="match status" value="1"/>
</dbReference>